<organism evidence="2 3">
    <name type="scientific">Candidatus Endobugula sertula</name>
    <name type="common">Bugula neritina bacterial symbiont</name>
    <dbReference type="NCBI Taxonomy" id="62101"/>
    <lineage>
        <taxon>Bacteria</taxon>
        <taxon>Pseudomonadati</taxon>
        <taxon>Pseudomonadota</taxon>
        <taxon>Gammaproteobacteria</taxon>
        <taxon>Cellvibrionales</taxon>
        <taxon>Cellvibrionaceae</taxon>
        <taxon>Candidatus Endobugula</taxon>
    </lineage>
</organism>
<dbReference type="Pfam" id="PF11871">
    <property type="entry name" value="DUF3391"/>
    <property type="match status" value="1"/>
</dbReference>
<dbReference type="AlphaFoldDB" id="A0A1D2QPQ3"/>
<dbReference type="CDD" id="cd00077">
    <property type="entry name" value="HDc"/>
    <property type="match status" value="1"/>
</dbReference>
<evidence type="ECO:0000259" key="1">
    <source>
        <dbReference type="PROSITE" id="PS51832"/>
    </source>
</evidence>
<dbReference type="SUPFAM" id="SSF109604">
    <property type="entry name" value="HD-domain/PDEase-like"/>
    <property type="match status" value="1"/>
</dbReference>
<accession>A0A1D2QPQ3</accession>
<dbReference type="PANTHER" id="PTHR43155:SF2">
    <property type="entry name" value="CYCLIC DI-GMP PHOSPHODIESTERASE PA4108"/>
    <property type="match status" value="1"/>
</dbReference>
<protein>
    <recommendedName>
        <fullName evidence="1">HD-GYP domain-containing protein</fullName>
    </recommendedName>
</protein>
<dbReference type="InterPro" id="IPR021812">
    <property type="entry name" value="DUF3391"/>
</dbReference>
<dbReference type="PANTHER" id="PTHR43155">
    <property type="entry name" value="CYCLIC DI-GMP PHOSPHODIESTERASE PA4108-RELATED"/>
    <property type="match status" value="1"/>
</dbReference>
<dbReference type="PROSITE" id="PS51832">
    <property type="entry name" value="HD_GYP"/>
    <property type="match status" value="1"/>
</dbReference>
<evidence type="ECO:0000313" key="3">
    <source>
        <dbReference type="Proteomes" id="UP000242502"/>
    </source>
</evidence>
<sequence length="419" mass="48014">MYVTHLDRPWDQTPFPVQGFYIRDLSQIQQLRAHCQYVVVDIEKGSASLDIPPDSLQKNNVFPHIKLTPIKADTNVYKVNDSINTEIVAAQKAYDKMLAETSILMDQAETHNLLSISQIKNAARDMVDTIVRHPDAFMWITRMRSGNDSPTHYLVRVAMWAVLLGRHLGLPRGHLNVIALGISLKDVGKALFPKNMRDKRDFQPAYITKSVEILHNIPSLNPKVINLVKTHCERINGSGIPQGLRGDDIDLLGKIAGIASFYDEVLYPDNAEYALSPSQAVSRLYEKRGVEFQHDLVVEFIRAIGLYATGTLVELSTHEIGIVVEQNSHRRLQPKVMMILDAEKKPLKKVSILDIYEHDRRRQKMIDVKKKRAIEKLEIIQDVEYEMYDLELDGLREQFVRMINEKKSLFSFLKKQARH</sequence>
<dbReference type="InterPro" id="IPR003607">
    <property type="entry name" value="HD/PDEase_dom"/>
</dbReference>
<dbReference type="Proteomes" id="UP000242502">
    <property type="component" value="Unassembled WGS sequence"/>
</dbReference>
<comment type="caution">
    <text evidence="2">The sequence shown here is derived from an EMBL/GenBank/DDBJ whole genome shotgun (WGS) entry which is preliminary data.</text>
</comment>
<dbReference type="GO" id="GO:0008081">
    <property type="term" value="F:phosphoric diester hydrolase activity"/>
    <property type="evidence" value="ECO:0007669"/>
    <property type="project" value="UniProtKB-ARBA"/>
</dbReference>
<dbReference type="InterPro" id="IPR037522">
    <property type="entry name" value="HD_GYP_dom"/>
</dbReference>
<proteinExistence type="predicted"/>
<dbReference type="STRING" id="62101.AB835_08430"/>
<feature type="domain" description="HD-GYP" evidence="1">
    <location>
        <begin position="128"/>
        <end position="316"/>
    </location>
</feature>
<gene>
    <name evidence="2" type="ORF">AB835_08430</name>
</gene>
<dbReference type="EMBL" id="MDLC01000026">
    <property type="protein sequence ID" value="ODS23542.1"/>
    <property type="molecule type" value="Genomic_DNA"/>
</dbReference>
<dbReference type="Gene3D" id="1.10.3210.10">
    <property type="entry name" value="Hypothetical protein af1432"/>
    <property type="match status" value="1"/>
</dbReference>
<dbReference type="Pfam" id="PF13487">
    <property type="entry name" value="HD_5"/>
    <property type="match status" value="1"/>
</dbReference>
<evidence type="ECO:0000313" key="2">
    <source>
        <dbReference type="EMBL" id="ODS23542.1"/>
    </source>
</evidence>
<reference evidence="2 3" key="1">
    <citation type="journal article" date="2016" name="Appl. Environ. Microbiol.">
        <title>Lack of Overt Genome Reduction in the Bryostatin-Producing Bryozoan Symbiont "Candidatus Endobugula sertula".</title>
        <authorList>
            <person name="Miller I.J."/>
            <person name="Vanee N."/>
            <person name="Fong S.S."/>
            <person name="Lim-Fong G.E."/>
            <person name="Kwan J.C."/>
        </authorList>
    </citation>
    <scope>NUCLEOTIDE SEQUENCE [LARGE SCALE GENOMIC DNA]</scope>
    <source>
        <strain evidence="2">AB1-4</strain>
    </source>
</reference>
<name>A0A1D2QPQ3_9GAMM</name>